<dbReference type="InterPro" id="IPR002575">
    <property type="entry name" value="Aminoglycoside_PTrfase"/>
</dbReference>
<gene>
    <name evidence="2" type="ORF">BKA15_005852</name>
</gene>
<dbReference type="PANTHER" id="PTHR21310">
    <property type="entry name" value="AMINOGLYCOSIDE PHOSPHOTRANSFERASE-RELATED-RELATED"/>
    <property type="match status" value="1"/>
</dbReference>
<dbReference type="SUPFAM" id="SSF56112">
    <property type="entry name" value="Protein kinase-like (PK-like)"/>
    <property type="match status" value="1"/>
</dbReference>
<dbReference type="GO" id="GO:0016301">
    <property type="term" value="F:kinase activity"/>
    <property type="evidence" value="ECO:0007669"/>
    <property type="project" value="UniProtKB-KW"/>
</dbReference>
<dbReference type="AlphaFoldDB" id="A0A7Y9ICR4"/>
<dbReference type="Gene3D" id="3.90.1200.10">
    <property type="match status" value="1"/>
</dbReference>
<dbReference type="Proteomes" id="UP000569914">
    <property type="component" value="Unassembled WGS sequence"/>
</dbReference>
<reference evidence="2 3" key="1">
    <citation type="submission" date="2020-07" db="EMBL/GenBank/DDBJ databases">
        <title>Sequencing the genomes of 1000 actinobacteria strains.</title>
        <authorList>
            <person name="Klenk H.-P."/>
        </authorList>
    </citation>
    <scope>NUCLEOTIDE SEQUENCE [LARGE SCALE GENOMIC DNA]</scope>
    <source>
        <strain evidence="2 3">DSM 22083</strain>
    </source>
</reference>
<dbReference type="Pfam" id="PF01636">
    <property type="entry name" value="APH"/>
    <property type="match status" value="1"/>
</dbReference>
<dbReference type="EMBL" id="JACCBU010000001">
    <property type="protein sequence ID" value="NYE74523.1"/>
    <property type="molecule type" value="Genomic_DNA"/>
</dbReference>
<feature type="domain" description="Aminoglycoside phosphotransferase" evidence="1">
    <location>
        <begin position="33"/>
        <end position="259"/>
    </location>
</feature>
<evidence type="ECO:0000313" key="2">
    <source>
        <dbReference type="EMBL" id="NYE74523.1"/>
    </source>
</evidence>
<dbReference type="RefSeq" id="WP_179756889.1">
    <property type="nucleotide sequence ID" value="NZ_JACCBU010000001.1"/>
</dbReference>
<accession>A0A7Y9ICR4</accession>
<dbReference type="CDD" id="cd05155">
    <property type="entry name" value="APH_ChoK_like_1"/>
    <property type="match status" value="1"/>
</dbReference>
<protein>
    <submittedName>
        <fullName evidence="2">Aminoglycoside phosphotransferase (APT) family kinase protein</fullName>
    </submittedName>
</protein>
<proteinExistence type="predicted"/>
<keyword evidence="2" id="KW-0808">Transferase</keyword>
<evidence type="ECO:0000259" key="1">
    <source>
        <dbReference type="Pfam" id="PF01636"/>
    </source>
</evidence>
<dbReference type="Gene3D" id="3.30.200.20">
    <property type="entry name" value="Phosphorylase Kinase, domain 1"/>
    <property type="match status" value="1"/>
</dbReference>
<dbReference type="InterPro" id="IPR011009">
    <property type="entry name" value="Kinase-like_dom_sf"/>
</dbReference>
<comment type="caution">
    <text evidence="2">The sequence shown here is derived from an EMBL/GenBank/DDBJ whole genome shotgun (WGS) entry which is preliminary data.</text>
</comment>
<evidence type="ECO:0000313" key="3">
    <source>
        <dbReference type="Proteomes" id="UP000569914"/>
    </source>
</evidence>
<dbReference type="PANTHER" id="PTHR21310:SF42">
    <property type="entry name" value="BIFUNCTIONAL AAC_APH"/>
    <property type="match status" value="1"/>
</dbReference>
<sequence length="305" mass="33404">MDRDEITAELAARLVAEQFPHWAKLPVRPVALNGWDNTTFRLGDELSIRLPSGAGYAAAVAKEQRWLPVLAPQLPKPIPEPVALGRPGCGYPWPWSINRWLPGTPAGLAPIADLAAFAVDLADFLSTLYGLDATGGPPPEPGYGHRGGPLSTYDDEEIPEALDLIAGRIDVRAVAEVWQAALATEWDRKPVWLHGDLVGSNLLVADGRLSAVIDFGCSAVGDPSCDLAITWTFFEGASARRFRDALSLDEATWARGRGWALWKALITIRRSRLNGTDEYAGARRFGWRHDPYQVVQNVLADHRRS</sequence>
<name>A0A7Y9ICR4_9ACTN</name>
<keyword evidence="3" id="KW-1185">Reference proteome</keyword>
<organism evidence="2 3">
    <name type="scientific">Microlunatus parietis</name>
    <dbReference type="NCBI Taxonomy" id="682979"/>
    <lineage>
        <taxon>Bacteria</taxon>
        <taxon>Bacillati</taxon>
        <taxon>Actinomycetota</taxon>
        <taxon>Actinomycetes</taxon>
        <taxon>Propionibacteriales</taxon>
        <taxon>Propionibacteriaceae</taxon>
        <taxon>Microlunatus</taxon>
    </lineage>
</organism>
<keyword evidence="2" id="KW-0418">Kinase</keyword>
<dbReference type="InterPro" id="IPR051678">
    <property type="entry name" value="AGP_Transferase"/>
</dbReference>